<evidence type="ECO:0000256" key="3">
    <source>
        <dbReference type="ARBA" id="ARBA00022618"/>
    </source>
</evidence>
<dbReference type="AlphaFoldDB" id="A0A8J7Q1L8"/>
<dbReference type="PANTHER" id="PTHR35851:SF1">
    <property type="entry name" value="CELL DIVISION PROTEIN FTSQ"/>
    <property type="match status" value="1"/>
</dbReference>
<accession>A0A8J7Q1L8</accession>
<evidence type="ECO:0000313" key="9">
    <source>
        <dbReference type="EMBL" id="MBO1318757.1"/>
    </source>
</evidence>
<keyword evidence="2" id="KW-1003">Cell membrane</keyword>
<evidence type="ECO:0000256" key="4">
    <source>
        <dbReference type="ARBA" id="ARBA00022692"/>
    </source>
</evidence>
<keyword evidence="4" id="KW-0812">Transmembrane</keyword>
<dbReference type="PROSITE" id="PS51779">
    <property type="entry name" value="POTRA"/>
    <property type="match status" value="1"/>
</dbReference>
<dbReference type="EMBL" id="JAFREP010000007">
    <property type="protein sequence ID" value="MBO1318757.1"/>
    <property type="molecule type" value="Genomic_DNA"/>
</dbReference>
<sequence length="229" mass="25694">MGLSTLVGYGYRTLRSHPRFAIQQIEIQGAGPSAEREIRQILEPVLGHNVFSLDLGSLQRRILDYPRVKSVVVRGEVSGTLRLDVVEHEPAGLVQIENRILVVNREGDMLGSYEHFGRPLDLPVLVGLEGNEDLTVLIERGLATLAALRDTSLVFWDNVETLNLGNPENMIVTLRSEPAPIYLGRRVIAENIMNYLSIAQRVREDYPQLQYIELGYPNQVAVMPVRGEE</sequence>
<keyword evidence="7" id="KW-0131">Cell cycle</keyword>
<keyword evidence="6" id="KW-0472">Membrane</keyword>
<dbReference type="Gene3D" id="3.10.20.310">
    <property type="entry name" value="membrane protein fhac"/>
    <property type="match status" value="1"/>
</dbReference>
<evidence type="ECO:0000256" key="7">
    <source>
        <dbReference type="ARBA" id="ARBA00023306"/>
    </source>
</evidence>
<evidence type="ECO:0000256" key="2">
    <source>
        <dbReference type="ARBA" id="ARBA00022475"/>
    </source>
</evidence>
<keyword evidence="3" id="KW-0132">Cell division</keyword>
<keyword evidence="5" id="KW-1133">Transmembrane helix</keyword>
<gene>
    <name evidence="9" type="ORF">J3U88_09815</name>
</gene>
<dbReference type="InterPro" id="IPR013685">
    <property type="entry name" value="POTRA_FtsQ_type"/>
</dbReference>
<dbReference type="PANTHER" id="PTHR35851">
    <property type="entry name" value="CELL DIVISION PROTEIN FTSQ"/>
    <property type="match status" value="1"/>
</dbReference>
<evidence type="ECO:0000313" key="10">
    <source>
        <dbReference type="Proteomes" id="UP000664417"/>
    </source>
</evidence>
<name>A0A8J7Q1L8_9BACT</name>
<proteinExistence type="predicted"/>
<protein>
    <submittedName>
        <fullName evidence="9">FtsQ-type POTRA domain-containing protein</fullName>
    </submittedName>
</protein>
<evidence type="ECO:0000256" key="6">
    <source>
        <dbReference type="ARBA" id="ARBA00023136"/>
    </source>
</evidence>
<reference evidence="9" key="1">
    <citation type="submission" date="2021-03" db="EMBL/GenBank/DDBJ databases">
        <authorList>
            <person name="Wang G."/>
        </authorList>
    </citation>
    <scope>NUCLEOTIDE SEQUENCE</scope>
    <source>
        <strain evidence="9">KCTC 12899</strain>
    </source>
</reference>
<evidence type="ECO:0000256" key="5">
    <source>
        <dbReference type="ARBA" id="ARBA00022989"/>
    </source>
</evidence>
<dbReference type="InterPro" id="IPR034746">
    <property type="entry name" value="POTRA"/>
</dbReference>
<comment type="caution">
    <text evidence="9">The sequence shown here is derived from an EMBL/GenBank/DDBJ whole genome shotgun (WGS) entry which is preliminary data.</text>
</comment>
<comment type="subcellular location">
    <subcellularLocation>
        <location evidence="1">Membrane</location>
    </subcellularLocation>
</comment>
<dbReference type="Proteomes" id="UP000664417">
    <property type="component" value="Unassembled WGS sequence"/>
</dbReference>
<dbReference type="GO" id="GO:0090529">
    <property type="term" value="P:cell septum assembly"/>
    <property type="evidence" value="ECO:0007669"/>
    <property type="project" value="InterPro"/>
</dbReference>
<dbReference type="InterPro" id="IPR026579">
    <property type="entry name" value="FtsQ"/>
</dbReference>
<evidence type="ECO:0000256" key="1">
    <source>
        <dbReference type="ARBA" id="ARBA00004370"/>
    </source>
</evidence>
<organism evidence="9 10">
    <name type="scientific">Acanthopleuribacter pedis</name>
    <dbReference type="NCBI Taxonomy" id="442870"/>
    <lineage>
        <taxon>Bacteria</taxon>
        <taxon>Pseudomonadati</taxon>
        <taxon>Acidobacteriota</taxon>
        <taxon>Holophagae</taxon>
        <taxon>Acanthopleuribacterales</taxon>
        <taxon>Acanthopleuribacteraceae</taxon>
        <taxon>Acanthopleuribacter</taxon>
    </lineage>
</organism>
<feature type="domain" description="POTRA" evidence="8">
    <location>
        <begin position="20"/>
        <end position="88"/>
    </location>
</feature>
<dbReference type="RefSeq" id="WP_207858445.1">
    <property type="nucleotide sequence ID" value="NZ_JAFREP010000007.1"/>
</dbReference>
<dbReference type="GO" id="GO:0016020">
    <property type="term" value="C:membrane"/>
    <property type="evidence" value="ECO:0007669"/>
    <property type="project" value="UniProtKB-SubCell"/>
</dbReference>
<dbReference type="Pfam" id="PF08478">
    <property type="entry name" value="POTRA_1"/>
    <property type="match status" value="1"/>
</dbReference>
<keyword evidence="10" id="KW-1185">Reference proteome</keyword>
<evidence type="ECO:0000259" key="8">
    <source>
        <dbReference type="PROSITE" id="PS51779"/>
    </source>
</evidence>